<dbReference type="InterPro" id="IPR049874">
    <property type="entry name" value="ROK_cs"/>
</dbReference>
<dbReference type="GO" id="GO:0016301">
    <property type="term" value="F:kinase activity"/>
    <property type="evidence" value="ECO:0007669"/>
    <property type="project" value="UniProtKB-KW"/>
</dbReference>
<dbReference type="Proteomes" id="UP000256661">
    <property type="component" value="Unassembled WGS sequence"/>
</dbReference>
<dbReference type="InterPro" id="IPR043129">
    <property type="entry name" value="ATPase_NBD"/>
</dbReference>
<name>A0A3D9SNS8_9ACTN</name>
<protein>
    <submittedName>
        <fullName evidence="2">Glucokinase</fullName>
    </submittedName>
</protein>
<sequence length="317" mass="32665">MSDANEGYALAVDIGGTKLAAALVEPGGRIAHYDRMDTPPDVDAEGLWRSLEALLDKLQAEGGGSGPVGVGVGCGGPMRWPSAEVSPLNIPVWRDFPLRQRLRERHPGLPVRVHNDAICVAVGEHWRGAGRGRANVLGMVVSTGVGGGLILGGRLVDGASGNAGHIGHVVVEPQGPPCKCGGRGCLEAIARGPGLVAWAQAHGWRPDSRGATGVDLAEDARRGHPIATSAMKRAGRALGVAIASATHLCDLEVVAVGGGLSQAGPLLFDPLEDAFRAHARMEYAREVRVVPAALGQTAGLVGAAALVFAGDRYWSAD</sequence>
<dbReference type="PANTHER" id="PTHR18964:SF169">
    <property type="entry name" value="N-ACETYLMANNOSAMINE KINASE"/>
    <property type="match status" value="1"/>
</dbReference>
<keyword evidence="2" id="KW-0808">Transferase</keyword>
<organism evidence="2 3">
    <name type="scientific">Thermomonospora umbrina</name>
    <dbReference type="NCBI Taxonomy" id="111806"/>
    <lineage>
        <taxon>Bacteria</taxon>
        <taxon>Bacillati</taxon>
        <taxon>Actinomycetota</taxon>
        <taxon>Actinomycetes</taxon>
        <taxon>Streptosporangiales</taxon>
        <taxon>Thermomonosporaceae</taxon>
        <taxon>Thermomonospora</taxon>
    </lineage>
</organism>
<dbReference type="InterPro" id="IPR000600">
    <property type="entry name" value="ROK"/>
</dbReference>
<dbReference type="SUPFAM" id="SSF53067">
    <property type="entry name" value="Actin-like ATPase domain"/>
    <property type="match status" value="1"/>
</dbReference>
<dbReference type="Pfam" id="PF00480">
    <property type="entry name" value="ROK"/>
    <property type="match status" value="1"/>
</dbReference>
<proteinExistence type="inferred from homology"/>
<comment type="similarity">
    <text evidence="1">Belongs to the ROK (NagC/XylR) family.</text>
</comment>
<evidence type="ECO:0000256" key="1">
    <source>
        <dbReference type="ARBA" id="ARBA00006479"/>
    </source>
</evidence>
<dbReference type="Gene3D" id="3.30.420.40">
    <property type="match status" value="2"/>
</dbReference>
<dbReference type="PROSITE" id="PS01125">
    <property type="entry name" value="ROK"/>
    <property type="match status" value="1"/>
</dbReference>
<reference evidence="2 3" key="1">
    <citation type="submission" date="2018-08" db="EMBL/GenBank/DDBJ databases">
        <title>Sequencing the genomes of 1000 actinobacteria strains.</title>
        <authorList>
            <person name="Klenk H.-P."/>
        </authorList>
    </citation>
    <scope>NUCLEOTIDE SEQUENCE [LARGE SCALE GENOMIC DNA]</scope>
    <source>
        <strain evidence="2 3">DSM 43927</strain>
    </source>
</reference>
<dbReference type="PANTHER" id="PTHR18964">
    <property type="entry name" value="ROK (REPRESSOR, ORF, KINASE) FAMILY"/>
    <property type="match status" value="1"/>
</dbReference>
<keyword evidence="2" id="KW-0418">Kinase</keyword>
<dbReference type="EMBL" id="QTTT01000001">
    <property type="protein sequence ID" value="REE96100.1"/>
    <property type="molecule type" value="Genomic_DNA"/>
</dbReference>
<dbReference type="RefSeq" id="WP_116021798.1">
    <property type="nucleotide sequence ID" value="NZ_QTTT01000001.1"/>
</dbReference>
<evidence type="ECO:0000313" key="2">
    <source>
        <dbReference type="EMBL" id="REE96100.1"/>
    </source>
</evidence>
<evidence type="ECO:0000313" key="3">
    <source>
        <dbReference type="Proteomes" id="UP000256661"/>
    </source>
</evidence>
<accession>A0A3D9SNS8</accession>
<dbReference type="OrthoDB" id="8772678at2"/>
<keyword evidence="3" id="KW-1185">Reference proteome</keyword>
<comment type="caution">
    <text evidence="2">The sequence shown here is derived from an EMBL/GenBank/DDBJ whole genome shotgun (WGS) entry which is preliminary data.</text>
</comment>
<dbReference type="AlphaFoldDB" id="A0A3D9SNS8"/>
<gene>
    <name evidence="2" type="ORF">DFJ69_1524</name>
</gene>